<feature type="coiled-coil region" evidence="1">
    <location>
        <begin position="129"/>
        <end position="156"/>
    </location>
</feature>
<reference evidence="3" key="1">
    <citation type="journal article" date="2019" name="Int. J. Syst. Evol. Microbiol.">
        <title>The Global Catalogue of Microorganisms (GCM) 10K type strain sequencing project: providing services to taxonomists for standard genome sequencing and annotation.</title>
        <authorList>
            <consortium name="The Broad Institute Genomics Platform"/>
            <consortium name="The Broad Institute Genome Sequencing Center for Infectious Disease"/>
            <person name="Wu L."/>
            <person name="Ma J."/>
        </authorList>
    </citation>
    <scope>NUCLEOTIDE SEQUENCE [LARGE SCALE GENOMIC DNA]</scope>
    <source>
        <strain evidence="3">KCTC 52277</strain>
    </source>
</reference>
<evidence type="ECO:0000313" key="3">
    <source>
        <dbReference type="Proteomes" id="UP001595621"/>
    </source>
</evidence>
<name>A0ABV7GC34_9GAMM</name>
<keyword evidence="3" id="KW-1185">Reference proteome</keyword>
<organism evidence="2 3">
    <name type="scientific">Shewanella submarina</name>
    <dbReference type="NCBI Taxonomy" id="2016376"/>
    <lineage>
        <taxon>Bacteria</taxon>
        <taxon>Pseudomonadati</taxon>
        <taxon>Pseudomonadota</taxon>
        <taxon>Gammaproteobacteria</taxon>
        <taxon>Alteromonadales</taxon>
        <taxon>Shewanellaceae</taxon>
        <taxon>Shewanella</taxon>
    </lineage>
</organism>
<evidence type="ECO:0000313" key="2">
    <source>
        <dbReference type="EMBL" id="MFC3138223.1"/>
    </source>
</evidence>
<comment type="caution">
    <text evidence="2">The sequence shown here is derived from an EMBL/GenBank/DDBJ whole genome shotgun (WGS) entry which is preliminary data.</text>
</comment>
<dbReference type="Gene3D" id="6.10.250.3200">
    <property type="match status" value="1"/>
</dbReference>
<proteinExistence type="predicted"/>
<dbReference type="Proteomes" id="UP001595621">
    <property type="component" value="Unassembled WGS sequence"/>
</dbReference>
<protein>
    <submittedName>
        <fullName evidence="2">Chemotaxis protein</fullName>
    </submittedName>
</protein>
<keyword evidence="1" id="KW-0175">Coiled coil</keyword>
<evidence type="ECO:0000256" key="1">
    <source>
        <dbReference type="SAM" id="Coils"/>
    </source>
</evidence>
<dbReference type="EMBL" id="JBHRTD010000010">
    <property type="protein sequence ID" value="MFC3138223.1"/>
    <property type="molecule type" value="Genomic_DNA"/>
</dbReference>
<sequence length="209" mass="23257">MTAQPPQKRPYYVIVAQVAAELNKTLASCRKINLTASNAQAASTRIGNAAMGFKVLTHFIDELASETQKAARDINYLARQASTLSTYIARSQMALKQFAHARQKLGLHTAQPAMKRAEEQTREKFHSQRSEFNGMIEQIQSNLDDLKKTLRTANALASVCRIEACRVDKQNQDTFIGVADKVDEVAEAIRQRVDTAVTLFTQTEEKEAA</sequence>
<accession>A0ABV7GC34</accession>
<gene>
    <name evidence="2" type="ORF">ACFOE0_08485</name>
</gene>
<dbReference type="RefSeq" id="WP_248937657.1">
    <property type="nucleotide sequence ID" value="NZ_JAKILF010000012.1"/>
</dbReference>